<dbReference type="AlphaFoldDB" id="A0AAD5MUK3"/>
<accession>A0AAD5MUK3</accession>
<sequence>MPTRKSEIYICRETTNIARDDATAALKGLPQIPDFKTHMNYQLLCRPSSSKVEPDVRRQSSSDVASGAAAFVHTRLCDATRSTPREECSLAASMSPLLRARPQRERIGFRSICA</sequence>
<dbReference type="EMBL" id="JAHQIW010004581">
    <property type="protein sequence ID" value="KAJ1363008.1"/>
    <property type="molecule type" value="Genomic_DNA"/>
</dbReference>
<proteinExistence type="predicted"/>
<name>A0AAD5MUK3_PARTN</name>
<reference evidence="1" key="1">
    <citation type="submission" date="2021-06" db="EMBL/GenBank/DDBJ databases">
        <title>Parelaphostrongylus tenuis whole genome reference sequence.</title>
        <authorList>
            <person name="Garwood T.J."/>
            <person name="Larsen P.A."/>
            <person name="Fountain-Jones N.M."/>
            <person name="Garbe J.R."/>
            <person name="Macchietto M.G."/>
            <person name="Kania S.A."/>
            <person name="Gerhold R.W."/>
            <person name="Richards J.E."/>
            <person name="Wolf T.M."/>
        </authorList>
    </citation>
    <scope>NUCLEOTIDE SEQUENCE</scope>
    <source>
        <strain evidence="1">MNPRO001-30</strain>
        <tissue evidence="1">Meninges</tissue>
    </source>
</reference>
<evidence type="ECO:0000313" key="1">
    <source>
        <dbReference type="EMBL" id="KAJ1363008.1"/>
    </source>
</evidence>
<gene>
    <name evidence="1" type="ORF">KIN20_022752</name>
</gene>
<keyword evidence="2" id="KW-1185">Reference proteome</keyword>
<protein>
    <submittedName>
        <fullName evidence="1">Uncharacterized protein</fullName>
    </submittedName>
</protein>
<comment type="caution">
    <text evidence="1">The sequence shown here is derived from an EMBL/GenBank/DDBJ whole genome shotgun (WGS) entry which is preliminary data.</text>
</comment>
<evidence type="ECO:0000313" key="2">
    <source>
        <dbReference type="Proteomes" id="UP001196413"/>
    </source>
</evidence>
<dbReference type="Proteomes" id="UP001196413">
    <property type="component" value="Unassembled WGS sequence"/>
</dbReference>
<organism evidence="1 2">
    <name type="scientific">Parelaphostrongylus tenuis</name>
    <name type="common">Meningeal worm</name>
    <dbReference type="NCBI Taxonomy" id="148309"/>
    <lineage>
        <taxon>Eukaryota</taxon>
        <taxon>Metazoa</taxon>
        <taxon>Ecdysozoa</taxon>
        <taxon>Nematoda</taxon>
        <taxon>Chromadorea</taxon>
        <taxon>Rhabditida</taxon>
        <taxon>Rhabditina</taxon>
        <taxon>Rhabditomorpha</taxon>
        <taxon>Strongyloidea</taxon>
        <taxon>Metastrongylidae</taxon>
        <taxon>Parelaphostrongylus</taxon>
    </lineage>
</organism>